<dbReference type="Proteomes" id="UP000271098">
    <property type="component" value="Unassembled WGS sequence"/>
</dbReference>
<feature type="transmembrane region" description="Helical" evidence="1">
    <location>
        <begin position="38"/>
        <end position="56"/>
    </location>
</feature>
<keyword evidence="1" id="KW-1133">Transmembrane helix</keyword>
<evidence type="ECO:0000313" key="4">
    <source>
        <dbReference type="WBParaSite" id="GPUH_0002684101-mRNA-1"/>
    </source>
</evidence>
<gene>
    <name evidence="2" type="ORF">GPUH_LOCUS26811</name>
</gene>
<dbReference type="AlphaFoldDB" id="A0A183F0S0"/>
<keyword evidence="3" id="KW-1185">Reference proteome</keyword>
<accession>A0A183F0S0</accession>
<evidence type="ECO:0000313" key="2">
    <source>
        <dbReference type="EMBL" id="VDN49512.1"/>
    </source>
</evidence>
<dbReference type="WBParaSite" id="GPUH_0002684101-mRNA-1">
    <property type="protein sequence ID" value="GPUH_0002684101-mRNA-1"/>
    <property type="gene ID" value="GPUH_0002684101"/>
</dbReference>
<keyword evidence="1" id="KW-0472">Membrane</keyword>
<organism evidence="4">
    <name type="scientific">Gongylonema pulchrum</name>
    <dbReference type="NCBI Taxonomy" id="637853"/>
    <lineage>
        <taxon>Eukaryota</taxon>
        <taxon>Metazoa</taxon>
        <taxon>Ecdysozoa</taxon>
        <taxon>Nematoda</taxon>
        <taxon>Chromadorea</taxon>
        <taxon>Rhabditida</taxon>
        <taxon>Spirurina</taxon>
        <taxon>Spiruromorpha</taxon>
        <taxon>Spiruroidea</taxon>
        <taxon>Gongylonematidae</taxon>
        <taxon>Gongylonema</taxon>
    </lineage>
</organism>
<protein>
    <submittedName>
        <fullName evidence="4">7TM_GPCR_Srx domain-containing protein</fullName>
    </submittedName>
</protein>
<reference evidence="4" key="1">
    <citation type="submission" date="2016-06" db="UniProtKB">
        <authorList>
            <consortium name="WormBaseParasite"/>
        </authorList>
    </citation>
    <scope>IDENTIFICATION</scope>
</reference>
<keyword evidence="1" id="KW-0812">Transmembrane</keyword>
<name>A0A183F0S0_9BILA</name>
<dbReference type="EMBL" id="UYRT01114414">
    <property type="protein sequence ID" value="VDN49512.1"/>
    <property type="molecule type" value="Genomic_DNA"/>
</dbReference>
<proteinExistence type="predicted"/>
<evidence type="ECO:0000256" key="1">
    <source>
        <dbReference type="SAM" id="Phobius"/>
    </source>
</evidence>
<evidence type="ECO:0000313" key="3">
    <source>
        <dbReference type="Proteomes" id="UP000271098"/>
    </source>
</evidence>
<sequence length="85" mass="9136">MIILQTVLYWQNDGGSAECCDTIVGSDGSGNLYSAADAAGLLVAASGHGLLLLFIIRQSAILTLNKRSRLIEGFLRLFIMYMAVI</sequence>
<reference evidence="2 3" key="2">
    <citation type="submission" date="2018-11" db="EMBL/GenBank/DDBJ databases">
        <authorList>
            <consortium name="Pathogen Informatics"/>
        </authorList>
    </citation>
    <scope>NUCLEOTIDE SEQUENCE [LARGE SCALE GENOMIC DNA]</scope>
</reference>